<dbReference type="OMA" id="CTATFWV"/>
<organism evidence="2">
    <name type="scientific">Puccinia triticina (isolate 1-1 / race 1 (BBBD))</name>
    <name type="common">Brown leaf rust fungus</name>
    <dbReference type="NCBI Taxonomy" id="630390"/>
    <lineage>
        <taxon>Eukaryota</taxon>
        <taxon>Fungi</taxon>
        <taxon>Dikarya</taxon>
        <taxon>Basidiomycota</taxon>
        <taxon>Pucciniomycotina</taxon>
        <taxon>Pucciniomycetes</taxon>
        <taxon>Pucciniales</taxon>
        <taxon>Pucciniaceae</taxon>
        <taxon>Puccinia</taxon>
    </lineage>
</organism>
<keyword evidence="4" id="KW-1185">Reference proteome</keyword>
<reference evidence="2" key="1">
    <citation type="submission" date="2009-11" db="EMBL/GenBank/DDBJ databases">
        <authorList>
            <consortium name="The Broad Institute Genome Sequencing Platform"/>
            <person name="Ward D."/>
            <person name="Feldgarden M."/>
            <person name="Earl A."/>
            <person name="Young S.K."/>
            <person name="Zeng Q."/>
            <person name="Koehrsen M."/>
            <person name="Alvarado L."/>
            <person name="Berlin A."/>
            <person name="Bochicchio J."/>
            <person name="Borenstein D."/>
            <person name="Chapman S.B."/>
            <person name="Chen Z."/>
            <person name="Engels R."/>
            <person name="Freedman E."/>
            <person name="Gellesch M."/>
            <person name="Goldberg J."/>
            <person name="Griggs A."/>
            <person name="Gujja S."/>
            <person name="Heilman E."/>
            <person name="Heiman D."/>
            <person name="Hepburn T."/>
            <person name="Howarth C."/>
            <person name="Jen D."/>
            <person name="Larson L."/>
            <person name="Lewis B."/>
            <person name="Mehta T."/>
            <person name="Park D."/>
            <person name="Pearson M."/>
            <person name="Roberts A."/>
            <person name="Saif S."/>
            <person name="Shea T."/>
            <person name="Shenoy N."/>
            <person name="Sisk P."/>
            <person name="Stolte C."/>
            <person name="Sykes S."/>
            <person name="Thomson T."/>
            <person name="Walk T."/>
            <person name="White J."/>
            <person name="Yandava C."/>
            <person name="Izard J."/>
            <person name="Baranova O.V."/>
            <person name="Blanton J.M."/>
            <person name="Tanner A.C."/>
            <person name="Dewhirst F.E."/>
            <person name="Haas B."/>
            <person name="Nusbaum C."/>
            <person name="Birren B."/>
        </authorList>
    </citation>
    <scope>NUCLEOTIDE SEQUENCE [LARGE SCALE GENOMIC DNA]</scope>
    <source>
        <strain evidence="2">1-1 BBBD Race 1</strain>
    </source>
</reference>
<evidence type="ECO:0000313" key="2">
    <source>
        <dbReference type="EMBL" id="OAV94399.1"/>
    </source>
</evidence>
<feature type="signal peptide" evidence="1">
    <location>
        <begin position="1"/>
        <end position="23"/>
    </location>
</feature>
<gene>
    <name evidence="2" type="ORF">PTTG_03084</name>
</gene>
<reference evidence="2" key="2">
    <citation type="submission" date="2016-05" db="EMBL/GenBank/DDBJ databases">
        <title>Comparative analysis highlights variable genome content of wheat rusts and divergence of the mating loci.</title>
        <authorList>
            <person name="Cuomo C.A."/>
            <person name="Bakkeren G."/>
            <person name="Szabo L."/>
            <person name="Khalil H."/>
            <person name="Joly D."/>
            <person name="Goldberg J."/>
            <person name="Young S."/>
            <person name="Zeng Q."/>
            <person name="Fellers J."/>
        </authorList>
    </citation>
    <scope>NUCLEOTIDE SEQUENCE [LARGE SCALE GENOMIC DNA]</scope>
    <source>
        <strain evidence="2">1-1 BBBD Race 1</strain>
    </source>
</reference>
<sequence length="152" mass="16894">MNGPCKILLLCLLGLIGMDVGLASIIRRSGSYPGSICTATLKNNHGHNAGARFSWMLWKTKTVPWQRMFPPGTRGKKEVALFLNDKMQCTATFWVDTKTCSIKDDHCHQSPSTCEKLKHTSQPSLMVEEGTPTKGPIQWKNCPAGMFVHVDF</sequence>
<dbReference type="EMBL" id="ADAS02000039">
    <property type="protein sequence ID" value="OAV94399.1"/>
    <property type="molecule type" value="Genomic_DNA"/>
</dbReference>
<feature type="chain" id="PRO_5009386161" description="Secreted protein" evidence="1">
    <location>
        <begin position="24"/>
        <end position="152"/>
    </location>
</feature>
<proteinExistence type="predicted"/>
<reference evidence="3 4" key="3">
    <citation type="journal article" date="2017" name="G3 (Bethesda)">
        <title>Comparative analysis highlights variable genome content of wheat rusts and divergence of the mating loci.</title>
        <authorList>
            <person name="Cuomo C.A."/>
            <person name="Bakkeren G."/>
            <person name="Khalil H.B."/>
            <person name="Panwar V."/>
            <person name="Joly D."/>
            <person name="Linning R."/>
            <person name="Sakthikumar S."/>
            <person name="Song X."/>
            <person name="Adiconis X."/>
            <person name="Fan L."/>
            <person name="Goldberg J.M."/>
            <person name="Levin J.Z."/>
            <person name="Young S."/>
            <person name="Zeng Q."/>
            <person name="Anikster Y."/>
            <person name="Bruce M."/>
            <person name="Wang M."/>
            <person name="Yin C."/>
            <person name="McCallum B."/>
            <person name="Szabo L.J."/>
            <person name="Hulbert S."/>
            <person name="Chen X."/>
            <person name="Fellers J.P."/>
        </authorList>
    </citation>
    <scope>NUCLEOTIDE SEQUENCE</scope>
    <source>
        <strain evidence="3">isolate 1-1 / race 1 (BBBD)</strain>
        <strain evidence="4">Isolate 1-1 / race 1 (BBBD)</strain>
    </source>
</reference>
<reference evidence="3" key="4">
    <citation type="submission" date="2025-05" db="UniProtKB">
        <authorList>
            <consortium name="EnsemblFungi"/>
        </authorList>
    </citation>
    <scope>IDENTIFICATION</scope>
    <source>
        <strain evidence="3">isolate 1-1 / race 1 (BBBD)</strain>
    </source>
</reference>
<evidence type="ECO:0008006" key="5">
    <source>
        <dbReference type="Google" id="ProtNLM"/>
    </source>
</evidence>
<dbReference type="Proteomes" id="UP000005240">
    <property type="component" value="Unassembled WGS sequence"/>
</dbReference>
<evidence type="ECO:0000256" key="1">
    <source>
        <dbReference type="SAM" id="SignalP"/>
    </source>
</evidence>
<keyword evidence="1" id="KW-0732">Signal</keyword>
<dbReference type="EnsemblFungi" id="PTTG_03084-t43_1">
    <property type="protein sequence ID" value="PTTG_03084-t43_1-p1"/>
    <property type="gene ID" value="PTTG_03084"/>
</dbReference>
<dbReference type="VEuPathDB" id="FungiDB:PTTG_03084"/>
<evidence type="ECO:0000313" key="4">
    <source>
        <dbReference type="Proteomes" id="UP000005240"/>
    </source>
</evidence>
<dbReference type="OrthoDB" id="2496892at2759"/>
<name>A0A0C4EQM3_PUCT1</name>
<evidence type="ECO:0000313" key="3">
    <source>
        <dbReference type="EnsemblFungi" id="PTTG_03084-t43_1-p1"/>
    </source>
</evidence>
<dbReference type="AlphaFoldDB" id="A0A0C4EQM3"/>
<protein>
    <recommendedName>
        <fullName evidence="5">Secreted protein</fullName>
    </recommendedName>
</protein>
<accession>A0A0C4EQM3</accession>